<evidence type="ECO:0000313" key="3">
    <source>
        <dbReference type="Proteomes" id="UP001601303"/>
    </source>
</evidence>
<dbReference type="Proteomes" id="UP001601303">
    <property type="component" value="Unassembled WGS sequence"/>
</dbReference>
<keyword evidence="3" id="KW-1185">Reference proteome</keyword>
<gene>
    <name evidence="2" type="ORF">ACFYNQ_38510</name>
</gene>
<protein>
    <submittedName>
        <fullName evidence="2">Uncharacterized protein</fullName>
    </submittedName>
</protein>
<proteinExistence type="predicted"/>
<accession>A0ABW6ME52</accession>
<organism evidence="2 3">
    <name type="scientific">Streptomyces hokutonensis</name>
    <dbReference type="NCBI Taxonomy" id="1306990"/>
    <lineage>
        <taxon>Bacteria</taxon>
        <taxon>Bacillati</taxon>
        <taxon>Actinomycetota</taxon>
        <taxon>Actinomycetes</taxon>
        <taxon>Kitasatosporales</taxon>
        <taxon>Streptomycetaceae</taxon>
        <taxon>Streptomyces</taxon>
    </lineage>
</organism>
<name>A0ABW6ME52_9ACTN</name>
<evidence type="ECO:0000256" key="1">
    <source>
        <dbReference type="SAM" id="MobiDB-lite"/>
    </source>
</evidence>
<dbReference type="EMBL" id="JBIAHM010000016">
    <property type="protein sequence ID" value="MFE9604428.1"/>
    <property type="molecule type" value="Genomic_DNA"/>
</dbReference>
<reference evidence="2 3" key="1">
    <citation type="submission" date="2024-10" db="EMBL/GenBank/DDBJ databases">
        <title>The Natural Products Discovery Center: Release of the First 8490 Sequenced Strains for Exploring Actinobacteria Biosynthetic Diversity.</title>
        <authorList>
            <person name="Kalkreuter E."/>
            <person name="Kautsar S.A."/>
            <person name="Yang D."/>
            <person name="Bader C.D."/>
            <person name="Teijaro C.N."/>
            <person name="Fluegel L."/>
            <person name="Davis C.M."/>
            <person name="Simpson J.R."/>
            <person name="Lauterbach L."/>
            <person name="Steele A.D."/>
            <person name="Gui C."/>
            <person name="Meng S."/>
            <person name="Li G."/>
            <person name="Viehrig K."/>
            <person name="Ye F."/>
            <person name="Su P."/>
            <person name="Kiefer A.F."/>
            <person name="Nichols A."/>
            <person name="Cepeda A.J."/>
            <person name="Yan W."/>
            <person name="Fan B."/>
            <person name="Jiang Y."/>
            <person name="Adhikari A."/>
            <person name="Zheng C.-J."/>
            <person name="Schuster L."/>
            <person name="Cowan T.M."/>
            <person name="Smanski M.J."/>
            <person name="Chevrette M.G."/>
            <person name="De Carvalho L.P.S."/>
            <person name="Shen B."/>
        </authorList>
    </citation>
    <scope>NUCLEOTIDE SEQUENCE [LARGE SCALE GENOMIC DNA]</scope>
    <source>
        <strain evidence="2 3">NPDC006488</strain>
    </source>
</reference>
<comment type="caution">
    <text evidence="2">The sequence shown here is derived from an EMBL/GenBank/DDBJ whole genome shotgun (WGS) entry which is preliminary data.</text>
</comment>
<feature type="region of interest" description="Disordered" evidence="1">
    <location>
        <begin position="1"/>
        <end position="51"/>
    </location>
</feature>
<evidence type="ECO:0000313" key="2">
    <source>
        <dbReference type="EMBL" id="MFE9604428.1"/>
    </source>
</evidence>
<dbReference type="RefSeq" id="WP_388113362.1">
    <property type="nucleotide sequence ID" value="NZ_JBIAHM010000016.1"/>
</dbReference>
<sequence length="51" mass="5160">MTTTTRTVDGGRSGRTPDRSGAISGGDGTSRLPRDLEIGGSWATPSPTAPT</sequence>